<dbReference type="Gene3D" id="3.40.50.300">
    <property type="entry name" value="P-loop containing nucleotide triphosphate hydrolases"/>
    <property type="match status" value="1"/>
</dbReference>
<accession>A0A5D0CWQ9</accession>
<dbReference type="OrthoDB" id="9760715at2"/>
<dbReference type="EMBL" id="VSDO01000001">
    <property type="protein sequence ID" value="TYA14130.1"/>
    <property type="molecule type" value="Genomic_DNA"/>
</dbReference>
<dbReference type="PANTHER" id="PTHR10799">
    <property type="entry name" value="SNF2/RAD54 HELICASE FAMILY"/>
    <property type="match status" value="1"/>
</dbReference>
<feature type="domain" description="SWIM-type" evidence="4">
    <location>
        <begin position="53"/>
        <end position="92"/>
    </location>
</feature>
<keyword evidence="7" id="KW-0547">Nucleotide-binding</keyword>
<keyword evidence="1" id="KW-0378">Hydrolase</keyword>
<protein>
    <submittedName>
        <fullName evidence="7">DEAD/DEAH box helicase</fullName>
    </submittedName>
</protein>
<dbReference type="GO" id="GO:0008270">
    <property type="term" value="F:zinc ion binding"/>
    <property type="evidence" value="ECO:0007669"/>
    <property type="project" value="UniProtKB-KW"/>
</dbReference>
<evidence type="ECO:0000259" key="6">
    <source>
        <dbReference type="PROSITE" id="PS51194"/>
    </source>
</evidence>
<keyword evidence="7" id="KW-0347">Helicase</keyword>
<dbReference type="GO" id="GO:0005524">
    <property type="term" value="F:ATP binding"/>
    <property type="evidence" value="ECO:0007669"/>
    <property type="project" value="InterPro"/>
</dbReference>
<dbReference type="GO" id="GO:0016787">
    <property type="term" value="F:hydrolase activity"/>
    <property type="evidence" value="ECO:0007669"/>
    <property type="project" value="UniProtKB-KW"/>
</dbReference>
<dbReference type="SUPFAM" id="SSF52540">
    <property type="entry name" value="P-loop containing nucleoside triphosphate hydrolases"/>
    <property type="match status" value="2"/>
</dbReference>
<dbReference type="PROSITE" id="PS50966">
    <property type="entry name" value="ZF_SWIM"/>
    <property type="match status" value="1"/>
</dbReference>
<evidence type="ECO:0000256" key="1">
    <source>
        <dbReference type="ARBA" id="ARBA00022801"/>
    </source>
</evidence>
<dbReference type="InterPro" id="IPR001650">
    <property type="entry name" value="Helicase_C-like"/>
</dbReference>
<dbReference type="Pfam" id="PF00271">
    <property type="entry name" value="Helicase_C"/>
    <property type="match status" value="1"/>
</dbReference>
<evidence type="ECO:0000259" key="5">
    <source>
        <dbReference type="PROSITE" id="PS51192"/>
    </source>
</evidence>
<feature type="domain" description="Helicase ATP-binding" evidence="5">
    <location>
        <begin position="668"/>
        <end position="831"/>
    </location>
</feature>
<dbReference type="InterPro" id="IPR038718">
    <property type="entry name" value="SNF2-like_sf"/>
</dbReference>
<dbReference type="PROSITE" id="PS51194">
    <property type="entry name" value="HELICASE_CTER"/>
    <property type="match status" value="1"/>
</dbReference>
<feature type="domain" description="Helicase C-terminal" evidence="6">
    <location>
        <begin position="941"/>
        <end position="1095"/>
    </location>
</feature>
<dbReference type="AlphaFoldDB" id="A0A5D0CWQ9"/>
<feature type="region of interest" description="Disordered" evidence="3">
    <location>
        <begin position="118"/>
        <end position="137"/>
    </location>
</feature>
<dbReference type="PROSITE" id="PS51192">
    <property type="entry name" value="HELICASE_ATP_BIND_1"/>
    <property type="match status" value="1"/>
</dbReference>
<dbReference type="FunFam" id="3.40.50.300:FF:000533">
    <property type="entry name" value="Helicase, Snf2 family"/>
    <property type="match status" value="1"/>
</dbReference>
<gene>
    <name evidence="7" type="ORF">FRY98_00105</name>
</gene>
<evidence type="ECO:0000313" key="7">
    <source>
        <dbReference type="EMBL" id="TYA14130.1"/>
    </source>
</evidence>
<dbReference type="Gene3D" id="3.40.50.10810">
    <property type="entry name" value="Tandem AAA-ATPase domain"/>
    <property type="match status" value="1"/>
</dbReference>
<dbReference type="SMART" id="SM00490">
    <property type="entry name" value="HELICc"/>
    <property type="match status" value="1"/>
</dbReference>
<reference evidence="7 8" key="1">
    <citation type="submission" date="2019-08" db="EMBL/GenBank/DDBJ databases">
        <title>Genome sequencing of Paenibacillus faecis DSM 23593(T).</title>
        <authorList>
            <person name="Kook J.-K."/>
            <person name="Park S.-N."/>
            <person name="Lim Y.K."/>
        </authorList>
    </citation>
    <scope>NUCLEOTIDE SEQUENCE [LARGE SCALE GENOMIC DNA]</scope>
    <source>
        <strain evidence="7 8">DSM 23593</strain>
    </source>
</reference>
<keyword evidence="2" id="KW-0479">Metal-binding</keyword>
<evidence type="ECO:0000256" key="2">
    <source>
        <dbReference type="PROSITE-ProRule" id="PRU00325"/>
    </source>
</evidence>
<dbReference type="InterPro" id="IPR014001">
    <property type="entry name" value="Helicase_ATP-bd"/>
</dbReference>
<dbReference type="InterPro" id="IPR013663">
    <property type="entry name" value="Helicase_SWF/SNF/SWI_bac"/>
</dbReference>
<evidence type="ECO:0000313" key="8">
    <source>
        <dbReference type="Proteomes" id="UP000325218"/>
    </source>
</evidence>
<dbReference type="Pfam" id="PF00176">
    <property type="entry name" value="SNF2-rel_dom"/>
    <property type="match status" value="1"/>
</dbReference>
<dbReference type="Pfam" id="PF04434">
    <property type="entry name" value="SWIM"/>
    <property type="match status" value="1"/>
</dbReference>
<dbReference type="CDD" id="cd18793">
    <property type="entry name" value="SF2_C_SNF"/>
    <property type="match status" value="1"/>
</dbReference>
<dbReference type="SMART" id="SM00487">
    <property type="entry name" value="DEXDc"/>
    <property type="match status" value="1"/>
</dbReference>
<keyword evidence="2" id="KW-0863">Zinc-finger</keyword>
<evidence type="ECO:0000259" key="4">
    <source>
        <dbReference type="PROSITE" id="PS50966"/>
    </source>
</evidence>
<keyword evidence="7" id="KW-0067">ATP-binding</keyword>
<dbReference type="RefSeq" id="WP_148449560.1">
    <property type="nucleotide sequence ID" value="NZ_VSDO01000001.1"/>
</dbReference>
<evidence type="ECO:0000256" key="3">
    <source>
        <dbReference type="SAM" id="MobiDB-lite"/>
    </source>
</evidence>
<dbReference type="Proteomes" id="UP000325218">
    <property type="component" value="Unassembled WGS sequence"/>
</dbReference>
<dbReference type="InterPro" id="IPR049730">
    <property type="entry name" value="SNF2/RAD54-like_C"/>
</dbReference>
<organism evidence="7 8">
    <name type="scientific">Paenibacillus faecis</name>
    <dbReference type="NCBI Taxonomy" id="862114"/>
    <lineage>
        <taxon>Bacteria</taxon>
        <taxon>Bacillati</taxon>
        <taxon>Bacillota</taxon>
        <taxon>Bacilli</taxon>
        <taxon>Bacillales</taxon>
        <taxon>Paenibacillaceae</taxon>
        <taxon>Paenibacillus</taxon>
    </lineage>
</organism>
<keyword evidence="2" id="KW-0862">Zinc</keyword>
<dbReference type="InterPro" id="IPR007527">
    <property type="entry name" value="Znf_SWIM"/>
</dbReference>
<name>A0A5D0CWQ9_9BACL</name>
<dbReference type="Pfam" id="PF08455">
    <property type="entry name" value="SNF2_assoc"/>
    <property type="match status" value="1"/>
</dbReference>
<dbReference type="InterPro" id="IPR000330">
    <property type="entry name" value="SNF2_N"/>
</dbReference>
<comment type="caution">
    <text evidence="7">The sequence shown here is derived from an EMBL/GenBank/DDBJ whole genome shotgun (WGS) entry which is preliminary data.</text>
</comment>
<dbReference type="InterPro" id="IPR027417">
    <property type="entry name" value="P-loop_NTPase"/>
</dbReference>
<keyword evidence="8" id="KW-1185">Reference proteome</keyword>
<proteinExistence type="predicted"/>
<sequence length="1108" mass="126308">MSSPLTERLIKLLCGRIAYDRGEAYFRQKRVSFTHTEPETGHYQAIVRGTDSYRVFVHIDLNGDVSAECQCPAYALYNNHCKHIAAVLLGIREQQAGSRMPARSVSLLHPEGRPSGGTFTGLTERYDPSGRRSGGSSRDVWLTRDVMGLFEQGGVRRKTAGSRFDARIQLQAEFILKTSYIGPNLYVFGVELKIGGGRLYIVKHIRDFLDHLERGESYPFSEQFSYDPAQHSFEPSQDVILRQLIEISRNERLYQEEARWSGGAARRNKENRTLLLPPYAWAELLRGFRASPSSVKLDPGHGKPRPFVISDDPLPVNYRFDRAEDGGYRLDVEGLADLKILESYGLVLADGILRNLQVDRCRRLRELKNMLEASRRNHIHIAAEQMEPFMQRVLPGLQRMGSVQIADAVTERMVRSPLKARLYLDRVRNRLLAGLEFQYGDIVLNPLESGTARGSDLILMRDEEQESRILQMMDESSFVKTESGYFLDDEDAEYDFLVHIVPRLEQLLEVYATSAVKTRIVPVSAPPKVSVQLGERTDWLEVSIDLSGISEQEIRGVIQALAVKRKYYRLPEGALLPLDHDNFKQIVALMNDLGPHLIGEAGNEFRVPVTKGLHLLDEHKYGSSIKLDKNFRLLLHHIKNPDSLDFPVPPQLSSVLRDYQAYGYQWMKMLAHYRFGGILADDMGLGKTLQSIAFLVSVLPEIRDQQQPALIVAPASLVYNWRNELRKFAPDIRCEVADGSKSDRLDVLKRAGTTDVLIVSYPVLRMDIEQFAKHAFHSMFLDEAQTFKNYATQTAQAVKALQAKHRFALTGTPVENKLEELWSIYDVVFPSLFQSRQQFHELSREQIARMIRPFLLRRLKTDVLKELPEKIETVQTSELLPDQKKLYAALLAQLQQETLKHLNEESFQKNRIRILAGLTRLRQLCCHPSLFVEDYEGGSAKFEQLLEITEECLGAGRRLLIFSQFTEMLGMIGKELGYRGAPFFYLDGKTPPAERVELCSRFNEGERDIFLISLKAGGTGLNLTGADTVILYDLWWNPAVEQQAADRAHRMGQKNVVQVIRLITENTVEEKMYELQQKKRDLIDEVIEPGQEALSSLTEQEIREILMI</sequence>
<dbReference type="GO" id="GO:0004386">
    <property type="term" value="F:helicase activity"/>
    <property type="evidence" value="ECO:0007669"/>
    <property type="project" value="UniProtKB-KW"/>
</dbReference>